<comment type="caution">
    <text evidence="1">The sequence shown here is derived from an EMBL/GenBank/DDBJ whole genome shotgun (WGS) entry which is preliminary data.</text>
</comment>
<name>X1HUJ1_9ZZZZ</name>
<dbReference type="AlphaFoldDB" id="X1HUJ1"/>
<dbReference type="EMBL" id="BARU01028721">
    <property type="protein sequence ID" value="GAH73846.1"/>
    <property type="molecule type" value="Genomic_DNA"/>
</dbReference>
<dbReference type="InterPro" id="IPR019734">
    <property type="entry name" value="TPR_rpt"/>
</dbReference>
<gene>
    <name evidence="1" type="ORF">S03H2_45804</name>
</gene>
<organism evidence="1">
    <name type="scientific">marine sediment metagenome</name>
    <dbReference type="NCBI Taxonomy" id="412755"/>
    <lineage>
        <taxon>unclassified sequences</taxon>
        <taxon>metagenomes</taxon>
        <taxon>ecological metagenomes</taxon>
    </lineage>
</organism>
<sequence length="260" mass="30642">MNIKYEEILNHADLNGFEPHQVVRILGLIFETSRESGNIIDLRKGLDFSEKQNLDKFQDHDRMIFHYNVANGWSYLQMLTQKLNSTKFWEFEFLELEKQIINLRLALKYSANISDNFNKSQILTNLGNLFSQIGRFSEAQSFWQLAVEATPDFPMAIGNIGFGLVNYAKTLYDIGQQSLFFKIAYKYLRQAIELDLYKEAKESFRNLIKDLESRFNKEQLCEIPDLTDYKIGKSKSEKLYRKWCLKNRLFLNPLKGEFRP</sequence>
<accession>X1HUJ1</accession>
<dbReference type="InterPro" id="IPR011990">
    <property type="entry name" value="TPR-like_helical_dom_sf"/>
</dbReference>
<reference evidence="1" key="1">
    <citation type="journal article" date="2014" name="Front. Microbiol.">
        <title>High frequency of phylogenetically diverse reductive dehalogenase-homologous genes in deep subseafloor sedimentary metagenomes.</title>
        <authorList>
            <person name="Kawai M."/>
            <person name="Futagami T."/>
            <person name="Toyoda A."/>
            <person name="Takaki Y."/>
            <person name="Nishi S."/>
            <person name="Hori S."/>
            <person name="Arai W."/>
            <person name="Tsubouchi T."/>
            <person name="Morono Y."/>
            <person name="Uchiyama I."/>
            <person name="Ito T."/>
            <person name="Fujiyama A."/>
            <person name="Inagaki F."/>
            <person name="Takami H."/>
        </authorList>
    </citation>
    <scope>NUCLEOTIDE SEQUENCE</scope>
    <source>
        <strain evidence="1">Expedition CK06-06</strain>
    </source>
</reference>
<feature type="non-terminal residue" evidence="1">
    <location>
        <position position="260"/>
    </location>
</feature>
<protein>
    <submittedName>
        <fullName evidence="1">Uncharacterized protein</fullName>
    </submittedName>
</protein>
<dbReference type="SUPFAM" id="SSF48452">
    <property type="entry name" value="TPR-like"/>
    <property type="match status" value="1"/>
</dbReference>
<proteinExistence type="predicted"/>
<evidence type="ECO:0000313" key="1">
    <source>
        <dbReference type="EMBL" id="GAH73846.1"/>
    </source>
</evidence>
<dbReference type="Gene3D" id="1.25.40.10">
    <property type="entry name" value="Tetratricopeptide repeat domain"/>
    <property type="match status" value="1"/>
</dbReference>
<dbReference type="PROSITE" id="PS50005">
    <property type="entry name" value="TPR"/>
    <property type="match status" value="1"/>
</dbReference>